<feature type="chain" id="PRO_5019866122" evidence="1">
    <location>
        <begin position="19"/>
        <end position="138"/>
    </location>
</feature>
<evidence type="ECO:0000313" key="2">
    <source>
        <dbReference type="EMBL" id="TDZ14682.1"/>
    </source>
</evidence>
<evidence type="ECO:0000313" key="3">
    <source>
        <dbReference type="Proteomes" id="UP000014480"/>
    </source>
</evidence>
<organism evidence="2 3">
    <name type="scientific">Colletotrichum orbiculare (strain 104-T / ATCC 96160 / CBS 514.97 / LARS 414 / MAFF 240422)</name>
    <name type="common">Cucumber anthracnose fungus</name>
    <name type="synonym">Colletotrichum lagenarium</name>
    <dbReference type="NCBI Taxonomy" id="1213857"/>
    <lineage>
        <taxon>Eukaryota</taxon>
        <taxon>Fungi</taxon>
        <taxon>Dikarya</taxon>
        <taxon>Ascomycota</taxon>
        <taxon>Pezizomycotina</taxon>
        <taxon>Sordariomycetes</taxon>
        <taxon>Hypocreomycetidae</taxon>
        <taxon>Glomerellales</taxon>
        <taxon>Glomerellaceae</taxon>
        <taxon>Colletotrichum</taxon>
        <taxon>Colletotrichum orbiculare species complex</taxon>
    </lineage>
</organism>
<dbReference type="AlphaFoldDB" id="A0A484F9M6"/>
<dbReference type="OrthoDB" id="4706398at2759"/>
<proteinExistence type="predicted"/>
<keyword evidence="1" id="KW-0732">Signal</keyword>
<sequence length="138" mass="15025">MKSATLAIVATLAAFVAASPVSVSERQIGSITVKRSTLMRAAKRDVAADKAADKVTEDNISDSVNYILKLPSSESKGFHKEYNRRPSGKLFTVDYNDCAGYWRLSLSGGLKGREYCTPAMVNGGYLMFVSYTVLVWGD</sequence>
<evidence type="ECO:0000256" key="1">
    <source>
        <dbReference type="SAM" id="SignalP"/>
    </source>
</evidence>
<gene>
    <name evidence="2" type="ORF">Cob_v012302</name>
</gene>
<dbReference type="Proteomes" id="UP000014480">
    <property type="component" value="Unassembled WGS sequence"/>
</dbReference>
<accession>A0A484F9M6</accession>
<reference evidence="3" key="2">
    <citation type="journal article" date="2019" name="Mol. Plant Microbe Interact.">
        <title>Genome sequence resources for four phytopathogenic fungi from the Colletotrichum orbiculare species complex.</title>
        <authorList>
            <person name="Gan P."/>
            <person name="Tsushima A."/>
            <person name="Narusaka M."/>
            <person name="Narusaka Y."/>
            <person name="Takano Y."/>
            <person name="Kubo Y."/>
            <person name="Shirasu K."/>
        </authorList>
    </citation>
    <scope>GENOME REANNOTATION</scope>
    <source>
        <strain evidence="3">104-T / ATCC 96160 / CBS 514.97 / LARS 414 / MAFF 240422</strain>
    </source>
</reference>
<keyword evidence="3" id="KW-1185">Reference proteome</keyword>
<feature type="signal peptide" evidence="1">
    <location>
        <begin position="1"/>
        <end position="18"/>
    </location>
</feature>
<reference evidence="3" key="1">
    <citation type="journal article" date="2013" name="New Phytol.">
        <title>Comparative genomic and transcriptomic analyses reveal the hemibiotrophic stage shift of Colletotrichum fungi.</title>
        <authorList>
            <person name="Gan P."/>
            <person name="Ikeda K."/>
            <person name="Irieda H."/>
            <person name="Narusaka M."/>
            <person name="O'Connell R.J."/>
            <person name="Narusaka Y."/>
            <person name="Takano Y."/>
            <person name="Kubo Y."/>
            <person name="Shirasu K."/>
        </authorList>
    </citation>
    <scope>NUCLEOTIDE SEQUENCE [LARGE SCALE GENOMIC DNA]</scope>
    <source>
        <strain evidence="3">104-T / ATCC 96160 / CBS 514.97 / LARS 414 / MAFF 240422</strain>
    </source>
</reference>
<dbReference type="EMBL" id="AMCV02000048">
    <property type="protein sequence ID" value="TDZ14682.1"/>
    <property type="molecule type" value="Genomic_DNA"/>
</dbReference>
<comment type="caution">
    <text evidence="2">The sequence shown here is derived from an EMBL/GenBank/DDBJ whole genome shotgun (WGS) entry which is preliminary data.</text>
</comment>
<name>A0A484F9M6_COLOR</name>
<protein>
    <submittedName>
        <fullName evidence="2">Uncharacterized protein</fullName>
    </submittedName>
</protein>